<dbReference type="Pfam" id="PF13399">
    <property type="entry name" value="LytR_C"/>
    <property type="match status" value="1"/>
</dbReference>
<dbReference type="Gene3D" id="3.30.70.2390">
    <property type="match status" value="1"/>
</dbReference>
<evidence type="ECO:0000313" key="4">
    <source>
        <dbReference type="Proteomes" id="UP000177159"/>
    </source>
</evidence>
<name>A0A1F7GYD2_9BACT</name>
<evidence type="ECO:0000256" key="1">
    <source>
        <dbReference type="SAM" id="Phobius"/>
    </source>
</evidence>
<dbReference type="Gene3D" id="3.30.1490.300">
    <property type="match status" value="1"/>
</dbReference>
<organism evidence="3 4">
    <name type="scientific">Candidatus Roizmanbacteria bacterium RIFCSPHIGHO2_02_FULL_37_24</name>
    <dbReference type="NCBI Taxonomy" id="1802037"/>
    <lineage>
        <taxon>Bacteria</taxon>
        <taxon>Candidatus Roizmaniibacteriota</taxon>
    </lineage>
</organism>
<feature type="domain" description="LytR/CpsA/Psr regulator C-terminal" evidence="2">
    <location>
        <begin position="393"/>
        <end position="483"/>
    </location>
</feature>
<dbReference type="Proteomes" id="UP000177159">
    <property type="component" value="Unassembled WGS sequence"/>
</dbReference>
<dbReference type="InterPro" id="IPR027381">
    <property type="entry name" value="LytR/CpsA/Psr_C"/>
</dbReference>
<sequence>MVYLYLGEHTIKLLSLTKTLLGQYNLTSFSKTHSSPLFEDGQIKNIDLVASAIKEALTSAKPTQVSDREIVLILPQKSFTFGRYDVPKDMSDTAVLPFIKDKVRSDLNIDIENEYYDYVFRQHNNDSALIFYSQTQKNRENIDEVLKLLQLKVVKIIPESLAFYTLFEKTLRKEKKEKILFISFEKQGSFGYLYDSQGLFEKEKIELGDDIKSSLKKKVAEYEDKNIKINRVILSGSQSSAVRQDLFTKDVGVWTNPLEKIIDNFYQDYLKLVAPNMDESFSILQFDVCFGSFIFVQENKDFSLLKQEKASSGFSLNLPSLHLGFLSGIFSLKTLGIFMVSFVISFGIIYGLSNMGNLPFAIKLPTQKQEVTDKPIIKPTKTPTPTPSIAREEVKIKVLNGSGTKGKAATVKEILLEAGYSDILTDNADSFDFETTEVQIKKDKDAVFDFLKTDLQDYVSLKEFSTLSDEENADVIITIGADFE</sequence>
<proteinExistence type="predicted"/>
<protein>
    <recommendedName>
        <fullName evidence="2">LytR/CpsA/Psr regulator C-terminal domain-containing protein</fullName>
    </recommendedName>
</protein>
<keyword evidence="1" id="KW-0472">Membrane</keyword>
<dbReference type="Gene3D" id="3.30.420.40">
    <property type="match status" value="2"/>
</dbReference>
<gene>
    <name evidence="3" type="ORF">A3C24_03040</name>
</gene>
<dbReference type="EMBL" id="MFZM01000013">
    <property type="protein sequence ID" value="OGK24039.1"/>
    <property type="molecule type" value="Genomic_DNA"/>
</dbReference>
<accession>A0A1F7GYD2</accession>
<reference evidence="3 4" key="1">
    <citation type="journal article" date="2016" name="Nat. Commun.">
        <title>Thousands of microbial genomes shed light on interconnected biogeochemical processes in an aquifer system.</title>
        <authorList>
            <person name="Anantharaman K."/>
            <person name="Brown C.T."/>
            <person name="Hug L.A."/>
            <person name="Sharon I."/>
            <person name="Castelle C.J."/>
            <person name="Probst A.J."/>
            <person name="Thomas B.C."/>
            <person name="Singh A."/>
            <person name="Wilkins M.J."/>
            <person name="Karaoz U."/>
            <person name="Brodie E.L."/>
            <person name="Williams K.H."/>
            <person name="Hubbard S.S."/>
            <person name="Banfield J.F."/>
        </authorList>
    </citation>
    <scope>NUCLEOTIDE SEQUENCE [LARGE SCALE GENOMIC DNA]</scope>
</reference>
<evidence type="ECO:0000313" key="3">
    <source>
        <dbReference type="EMBL" id="OGK24039.1"/>
    </source>
</evidence>
<feature type="transmembrane region" description="Helical" evidence="1">
    <location>
        <begin position="335"/>
        <end position="353"/>
    </location>
</feature>
<dbReference type="AlphaFoldDB" id="A0A1F7GYD2"/>
<comment type="caution">
    <text evidence="3">The sequence shown here is derived from an EMBL/GenBank/DDBJ whole genome shotgun (WGS) entry which is preliminary data.</text>
</comment>
<keyword evidence="1" id="KW-0812">Transmembrane</keyword>
<keyword evidence="1" id="KW-1133">Transmembrane helix</keyword>
<evidence type="ECO:0000259" key="2">
    <source>
        <dbReference type="Pfam" id="PF13399"/>
    </source>
</evidence>